<evidence type="ECO:0000256" key="1">
    <source>
        <dbReference type="SAM" id="Coils"/>
    </source>
</evidence>
<protein>
    <submittedName>
        <fullName evidence="2">Uncharacterized protein</fullName>
    </submittedName>
</protein>
<comment type="caution">
    <text evidence="2">The sequence shown here is derived from an EMBL/GenBank/DDBJ whole genome shotgun (WGS) entry which is preliminary data.</text>
</comment>
<dbReference type="EMBL" id="PDUG01000038">
    <property type="protein sequence ID" value="PIC11858.1"/>
    <property type="molecule type" value="Genomic_DNA"/>
</dbReference>
<dbReference type="AlphaFoldDB" id="A0A2G5S9V7"/>
<gene>
    <name evidence="2" type="ORF">B9Z55_028802</name>
</gene>
<organism evidence="2 3">
    <name type="scientific">Caenorhabditis nigoni</name>
    <dbReference type="NCBI Taxonomy" id="1611254"/>
    <lineage>
        <taxon>Eukaryota</taxon>
        <taxon>Metazoa</taxon>
        <taxon>Ecdysozoa</taxon>
        <taxon>Nematoda</taxon>
        <taxon>Chromadorea</taxon>
        <taxon>Rhabditida</taxon>
        <taxon>Rhabditina</taxon>
        <taxon>Rhabditomorpha</taxon>
        <taxon>Rhabditoidea</taxon>
        <taxon>Rhabditidae</taxon>
        <taxon>Peloderinae</taxon>
        <taxon>Caenorhabditis</taxon>
    </lineage>
</organism>
<feature type="coiled-coil region" evidence="1">
    <location>
        <begin position="1"/>
        <end position="97"/>
    </location>
</feature>
<dbReference type="Proteomes" id="UP000230233">
    <property type="component" value="Unassembled WGS sequence"/>
</dbReference>
<keyword evidence="1" id="KW-0175">Coiled coil</keyword>
<dbReference type="InterPro" id="IPR037231">
    <property type="entry name" value="NAP-like_sf"/>
</dbReference>
<keyword evidence="3" id="KW-1185">Reference proteome</keyword>
<accession>A0A2G5S9V7</accession>
<evidence type="ECO:0000313" key="2">
    <source>
        <dbReference type="EMBL" id="PIC11858.1"/>
    </source>
</evidence>
<reference evidence="3" key="1">
    <citation type="submission" date="2017-10" db="EMBL/GenBank/DDBJ databases">
        <title>Rapid genome shrinkage in a self-fertile nematode reveals novel sperm competition proteins.</title>
        <authorList>
            <person name="Yin D."/>
            <person name="Schwarz E.M."/>
            <person name="Thomas C.G."/>
            <person name="Felde R.L."/>
            <person name="Korf I.F."/>
            <person name="Cutter A.D."/>
            <person name="Schartner C.M."/>
            <person name="Ralston E.J."/>
            <person name="Meyer B.J."/>
            <person name="Haag E.S."/>
        </authorList>
    </citation>
    <scope>NUCLEOTIDE SEQUENCE [LARGE SCALE GENOMIC DNA]</scope>
    <source>
        <strain evidence="3">JU1422</strain>
    </source>
</reference>
<dbReference type="SUPFAM" id="SSF143113">
    <property type="entry name" value="NAP-like"/>
    <property type="match status" value="1"/>
</dbReference>
<evidence type="ECO:0000313" key="3">
    <source>
        <dbReference type="Proteomes" id="UP000230233"/>
    </source>
</evidence>
<name>A0A2G5S9V7_9PELO</name>
<dbReference type="OrthoDB" id="10479440at2759"/>
<proteinExistence type="predicted"/>
<sequence>MNHKEAELKRMKKELEDYKTSFTDLMEAKNREIDNLKTEMKGLMAETDLILVQYEALRKKRNRQIREIQKKFHEEMNEAMKKKEKKIEEIIADLEKDLGGEEKDEGRGVWQMVFHPIQYFWGSRKEEIQKPTMKRIMEVDADEDEPGNNNIKTIKLFFNMLIFKRPREGGPVEEREQDSRV</sequence>